<evidence type="ECO:0000256" key="1">
    <source>
        <dbReference type="SAM" id="SignalP"/>
    </source>
</evidence>
<evidence type="ECO:0000313" key="3">
    <source>
        <dbReference type="Proteomes" id="UP001165122"/>
    </source>
</evidence>
<organism evidence="2 3">
    <name type="scientific">Triparma laevis f. longispina</name>
    <dbReference type="NCBI Taxonomy" id="1714387"/>
    <lineage>
        <taxon>Eukaryota</taxon>
        <taxon>Sar</taxon>
        <taxon>Stramenopiles</taxon>
        <taxon>Ochrophyta</taxon>
        <taxon>Bolidophyceae</taxon>
        <taxon>Parmales</taxon>
        <taxon>Triparmaceae</taxon>
        <taxon>Triparma</taxon>
    </lineage>
</organism>
<dbReference type="Proteomes" id="UP001165122">
    <property type="component" value="Unassembled WGS sequence"/>
</dbReference>
<keyword evidence="1" id="KW-0732">Signal</keyword>
<feature type="signal peptide" evidence="1">
    <location>
        <begin position="1"/>
        <end position="16"/>
    </location>
</feature>
<gene>
    <name evidence="2" type="ORF">TrLO_g13584</name>
</gene>
<protein>
    <recommendedName>
        <fullName evidence="4">N-acetyltransferase domain-containing protein</fullName>
    </recommendedName>
</protein>
<dbReference type="EMBL" id="BRXW01000913">
    <property type="protein sequence ID" value="GMH79154.1"/>
    <property type="molecule type" value="Genomic_DNA"/>
</dbReference>
<evidence type="ECO:0008006" key="4">
    <source>
        <dbReference type="Google" id="ProtNLM"/>
    </source>
</evidence>
<sequence length="345" mass="38746">MRLLLLLLLLLLPVTPLPLTPTTRSIISYTSSLISYKCAEPLLLNATLNLPTPPKINLNCRGLLENHLVKTSTSKDIVNEFLSSLSLATNLPASEACKYLSTSKKLHLKSTTFTPPKRSLIGVIDGYDVALLRDRESTDSRFSFLFSQEGDRSKGLKIARLLAEIDEHGVITIRGLHVQPSHRGKRLSTLLVSFFCYFCQNTFGYYPRTTLINKPLICTALQSLNFSADFKKFPVYLAPGEGGMTEMIHENKVVDLRPQFPYTVCAAQNIELVNERPVGARKVHVLSEFTPPKIDGVENCRIEERLKDSTFRFYSARIVAFVSTVENAKGVMYENAERNELNENE</sequence>
<dbReference type="AlphaFoldDB" id="A0A9W7AWC3"/>
<accession>A0A9W7AWC3</accession>
<dbReference type="OrthoDB" id="10457335at2759"/>
<comment type="caution">
    <text evidence="2">The sequence shown here is derived from an EMBL/GenBank/DDBJ whole genome shotgun (WGS) entry which is preliminary data.</text>
</comment>
<proteinExistence type="predicted"/>
<name>A0A9W7AWC3_9STRA</name>
<reference evidence="3" key="1">
    <citation type="journal article" date="2023" name="Commun. Biol.">
        <title>Genome analysis of Parmales, the sister group of diatoms, reveals the evolutionary specialization of diatoms from phago-mixotrophs to photoautotrophs.</title>
        <authorList>
            <person name="Ban H."/>
            <person name="Sato S."/>
            <person name="Yoshikawa S."/>
            <person name="Yamada K."/>
            <person name="Nakamura Y."/>
            <person name="Ichinomiya M."/>
            <person name="Sato N."/>
            <person name="Blanc-Mathieu R."/>
            <person name="Endo H."/>
            <person name="Kuwata A."/>
            <person name="Ogata H."/>
        </authorList>
    </citation>
    <scope>NUCLEOTIDE SEQUENCE [LARGE SCALE GENOMIC DNA]</scope>
    <source>
        <strain evidence="3">NIES 3700</strain>
    </source>
</reference>
<evidence type="ECO:0000313" key="2">
    <source>
        <dbReference type="EMBL" id="GMH79154.1"/>
    </source>
</evidence>
<feature type="chain" id="PRO_5040847627" description="N-acetyltransferase domain-containing protein" evidence="1">
    <location>
        <begin position="17"/>
        <end position="345"/>
    </location>
</feature>
<keyword evidence="3" id="KW-1185">Reference proteome</keyword>